<feature type="transmembrane region" description="Helical" evidence="6">
    <location>
        <begin position="20"/>
        <end position="44"/>
    </location>
</feature>
<dbReference type="PANTHER" id="PTHR23513">
    <property type="entry name" value="INTEGRAL MEMBRANE EFFLUX PROTEIN-RELATED"/>
    <property type="match status" value="1"/>
</dbReference>
<feature type="transmembrane region" description="Helical" evidence="6">
    <location>
        <begin position="263"/>
        <end position="281"/>
    </location>
</feature>
<sequence length="423" mass="43862">MPRGIPAGSLWRHRDFMLLWSGQTVSLFGSQVSWLAVPLVAVVVLKASTFQVALLGALNALPPLLVSLPAGVLVDRHRKRGLMTACDIGSGLAMASIPLAGVLGHVTLAQLYLVSLVTGSLGALFDPAASSLTPRLLGSGRLAEANGRLNTARGLAEMGGPSAGGFLIGLFGAVRAVAVDSVSYGVSALALALMRHRDPLPEPGPAGRGFRDELTEGLRFVLAHPVLRPLSLTSAVTNVLLRGVSSIWLLYVLRDLHWSVRTAGLVYGLSLAGGVVGSMGARRLVDRIGTGRAITLGALLSAPFELVTPLVPTGPCGPWAVALVFTWLTAAGMVYGTASATVRQLACPPALLGRVAASGRFLRMGLVPLGPLLAGGLGTWIGLRATLLVLAGATLLCPLLLLATPLRDMREIPVHEAYARVAA</sequence>
<organism evidence="7 8">
    <name type="scientific">Streptantibioticus silvisoli</name>
    <dbReference type="NCBI Taxonomy" id="2705255"/>
    <lineage>
        <taxon>Bacteria</taxon>
        <taxon>Bacillati</taxon>
        <taxon>Actinomycetota</taxon>
        <taxon>Actinomycetes</taxon>
        <taxon>Kitasatosporales</taxon>
        <taxon>Streptomycetaceae</taxon>
        <taxon>Streptantibioticus</taxon>
    </lineage>
</organism>
<dbReference type="RefSeq" id="WP_271322330.1">
    <property type="nucleotide sequence ID" value="NZ_JAAGKO020000007.1"/>
</dbReference>
<dbReference type="CDD" id="cd06173">
    <property type="entry name" value="MFS_MefA_like"/>
    <property type="match status" value="1"/>
</dbReference>
<reference evidence="7 8" key="1">
    <citation type="submission" date="2023-05" db="EMBL/GenBank/DDBJ databases">
        <title>Streptantibioticus silvisoli sp. nov., acidotolerant actinomycetes 1 from pine litter.</title>
        <authorList>
            <person name="Swiecimska M."/>
            <person name="Golinska P."/>
            <person name="Sangal V."/>
            <person name="Wachnowicz B."/>
            <person name="Goodfellow M."/>
        </authorList>
    </citation>
    <scope>NUCLEOTIDE SEQUENCE [LARGE SCALE GENOMIC DNA]</scope>
    <source>
        <strain evidence="7 8">SL54</strain>
    </source>
</reference>
<feature type="transmembrane region" description="Helical" evidence="6">
    <location>
        <begin position="317"/>
        <end position="340"/>
    </location>
</feature>
<dbReference type="InterPro" id="IPR011701">
    <property type="entry name" value="MFS"/>
</dbReference>
<keyword evidence="2" id="KW-1003">Cell membrane</keyword>
<feature type="transmembrane region" description="Helical" evidence="6">
    <location>
        <begin position="229"/>
        <end position="251"/>
    </location>
</feature>
<keyword evidence="3 6" id="KW-0812">Transmembrane</keyword>
<dbReference type="Pfam" id="PF07690">
    <property type="entry name" value="MFS_1"/>
    <property type="match status" value="1"/>
</dbReference>
<dbReference type="Proteomes" id="UP001156398">
    <property type="component" value="Unassembled WGS sequence"/>
</dbReference>
<feature type="transmembrane region" description="Helical" evidence="6">
    <location>
        <begin position="387"/>
        <end position="406"/>
    </location>
</feature>
<dbReference type="SUPFAM" id="SSF103473">
    <property type="entry name" value="MFS general substrate transporter"/>
    <property type="match status" value="1"/>
</dbReference>
<comment type="caution">
    <text evidence="7">The sequence shown here is derived from an EMBL/GenBank/DDBJ whole genome shotgun (WGS) entry which is preliminary data.</text>
</comment>
<name>A0ABT6VVY1_9ACTN</name>
<evidence type="ECO:0000256" key="5">
    <source>
        <dbReference type="ARBA" id="ARBA00023136"/>
    </source>
</evidence>
<dbReference type="Gene3D" id="1.20.1250.20">
    <property type="entry name" value="MFS general substrate transporter like domains"/>
    <property type="match status" value="1"/>
</dbReference>
<keyword evidence="4 6" id="KW-1133">Transmembrane helix</keyword>
<gene>
    <name evidence="7" type="ORF">POF43_007920</name>
</gene>
<keyword evidence="8" id="KW-1185">Reference proteome</keyword>
<keyword evidence="5 6" id="KW-0472">Membrane</keyword>
<evidence type="ECO:0000256" key="1">
    <source>
        <dbReference type="ARBA" id="ARBA00004651"/>
    </source>
</evidence>
<evidence type="ECO:0000256" key="6">
    <source>
        <dbReference type="SAM" id="Phobius"/>
    </source>
</evidence>
<feature type="transmembrane region" description="Helical" evidence="6">
    <location>
        <begin position="361"/>
        <end position="381"/>
    </location>
</feature>
<feature type="transmembrane region" description="Helical" evidence="6">
    <location>
        <begin position="293"/>
        <end position="311"/>
    </location>
</feature>
<comment type="subcellular location">
    <subcellularLocation>
        <location evidence="1">Cell membrane</location>
        <topology evidence="1">Multi-pass membrane protein</topology>
    </subcellularLocation>
</comment>
<evidence type="ECO:0000256" key="3">
    <source>
        <dbReference type="ARBA" id="ARBA00022692"/>
    </source>
</evidence>
<proteinExistence type="predicted"/>
<evidence type="ECO:0000256" key="4">
    <source>
        <dbReference type="ARBA" id="ARBA00022989"/>
    </source>
</evidence>
<dbReference type="InterPro" id="IPR036259">
    <property type="entry name" value="MFS_trans_sf"/>
</dbReference>
<accession>A0ABT6VVY1</accession>
<evidence type="ECO:0000313" key="7">
    <source>
        <dbReference type="EMBL" id="MDI5962639.1"/>
    </source>
</evidence>
<evidence type="ECO:0000313" key="8">
    <source>
        <dbReference type="Proteomes" id="UP001156398"/>
    </source>
</evidence>
<protein>
    <submittedName>
        <fullName evidence="7">MFS transporter</fullName>
    </submittedName>
</protein>
<evidence type="ECO:0000256" key="2">
    <source>
        <dbReference type="ARBA" id="ARBA00022475"/>
    </source>
</evidence>
<dbReference type="PANTHER" id="PTHR23513:SF6">
    <property type="entry name" value="MAJOR FACILITATOR SUPERFAMILY ASSOCIATED DOMAIN-CONTAINING PROTEIN"/>
    <property type="match status" value="1"/>
</dbReference>
<dbReference type="EMBL" id="JAAGKO020000007">
    <property type="protein sequence ID" value="MDI5962639.1"/>
    <property type="molecule type" value="Genomic_DNA"/>
</dbReference>
<feature type="transmembrane region" description="Helical" evidence="6">
    <location>
        <begin position="50"/>
        <end position="74"/>
    </location>
</feature>